<dbReference type="OrthoDB" id="551302at2759"/>
<proteinExistence type="predicted"/>
<dbReference type="GeneID" id="27902872"/>
<dbReference type="Pfam" id="PF04979">
    <property type="entry name" value="IPP-2"/>
    <property type="match status" value="1"/>
</dbReference>
<feature type="region of interest" description="Disordered" evidence="1">
    <location>
        <begin position="1"/>
        <end position="114"/>
    </location>
</feature>
<dbReference type="Gene3D" id="6.10.250.1050">
    <property type="match status" value="1"/>
</dbReference>
<dbReference type="HOGENOM" id="CLU_070379_0_0_1"/>
<dbReference type="AlphaFoldDB" id="N1QFB3"/>
<feature type="compositionally biased region" description="Polar residues" evidence="1">
    <location>
        <begin position="1"/>
        <end position="12"/>
    </location>
</feature>
<feature type="compositionally biased region" description="Acidic residues" evidence="1">
    <location>
        <begin position="186"/>
        <end position="196"/>
    </location>
</feature>
<dbReference type="RefSeq" id="XP_016759998.1">
    <property type="nucleotide sequence ID" value="XM_016905735.1"/>
</dbReference>
<dbReference type="Proteomes" id="UP000016931">
    <property type="component" value="Unassembled WGS sequence"/>
</dbReference>
<name>N1QFB3_SPHMS</name>
<feature type="compositionally biased region" description="Basic and acidic residues" evidence="1">
    <location>
        <begin position="198"/>
        <end position="255"/>
    </location>
</feature>
<evidence type="ECO:0000313" key="3">
    <source>
        <dbReference type="Proteomes" id="UP000016931"/>
    </source>
</evidence>
<feature type="compositionally biased region" description="Basic and acidic residues" evidence="1">
    <location>
        <begin position="102"/>
        <end position="114"/>
    </location>
</feature>
<sequence>MAQTAPLQQSPGSLPHRPKGILKNSSSYHTSPNSRVSPERRSFSNNSDDTADQTRPGMPPRELSEKEITQMNTEANAGAHRRSSSNPQRNSLGRRLSSPAHNGDHPQDGEQQRLKWDEANLYLNEGQMGGKMKIDEPKTPFAGRYDPGEDEDEIESINAQELAVDELDMKPRARKASGSRAKEGDIPDIDLGEPEMEPIARRESDTERRVHVDPDEMDHDGGSHGEHNEADMTSEEREKHHKFEEMRKKHYEMKNIKSLLGHPEELDRLDDE</sequence>
<dbReference type="GO" id="GO:0004864">
    <property type="term" value="F:protein phosphatase inhibitor activity"/>
    <property type="evidence" value="ECO:0007669"/>
    <property type="project" value="InterPro"/>
</dbReference>
<feature type="compositionally biased region" description="Polar residues" evidence="1">
    <location>
        <begin position="23"/>
        <end position="36"/>
    </location>
</feature>
<dbReference type="PANTHER" id="PTHR12398">
    <property type="entry name" value="PROTEIN PHOSPHATASE INHIBITOR"/>
    <property type="match status" value="1"/>
</dbReference>
<evidence type="ECO:0008006" key="4">
    <source>
        <dbReference type="Google" id="ProtNLM"/>
    </source>
</evidence>
<organism evidence="2 3">
    <name type="scientific">Sphaerulina musiva (strain SO2202)</name>
    <name type="common">Poplar stem canker fungus</name>
    <name type="synonym">Septoria musiva</name>
    <dbReference type="NCBI Taxonomy" id="692275"/>
    <lineage>
        <taxon>Eukaryota</taxon>
        <taxon>Fungi</taxon>
        <taxon>Dikarya</taxon>
        <taxon>Ascomycota</taxon>
        <taxon>Pezizomycotina</taxon>
        <taxon>Dothideomycetes</taxon>
        <taxon>Dothideomycetidae</taxon>
        <taxon>Mycosphaerellales</taxon>
        <taxon>Mycosphaerellaceae</taxon>
        <taxon>Sphaerulina</taxon>
    </lineage>
</organism>
<dbReference type="OMA" id="SHKSEKH"/>
<dbReference type="PANTHER" id="PTHR12398:SF20">
    <property type="entry name" value="PROTEIN PHOSPHATASE 1 REGULATORY INHIBITOR SUBUNIT 2"/>
    <property type="match status" value="1"/>
</dbReference>
<dbReference type="InterPro" id="IPR007062">
    <property type="entry name" value="PPI-2"/>
</dbReference>
<keyword evidence="3" id="KW-1185">Reference proteome</keyword>
<gene>
    <name evidence="2" type="ORF">SEPMUDRAFT_149731</name>
</gene>
<accession>N1QFB3</accession>
<dbReference type="EMBL" id="KB456265">
    <property type="protein sequence ID" value="EMF11877.1"/>
    <property type="molecule type" value="Genomic_DNA"/>
</dbReference>
<dbReference type="GO" id="GO:0009966">
    <property type="term" value="P:regulation of signal transduction"/>
    <property type="evidence" value="ECO:0007669"/>
    <property type="project" value="InterPro"/>
</dbReference>
<feature type="region of interest" description="Disordered" evidence="1">
    <location>
        <begin position="127"/>
        <end position="272"/>
    </location>
</feature>
<reference evidence="2 3" key="1">
    <citation type="journal article" date="2012" name="PLoS Pathog.">
        <title>Diverse lifestyles and strategies of plant pathogenesis encoded in the genomes of eighteen Dothideomycetes fungi.</title>
        <authorList>
            <person name="Ohm R.A."/>
            <person name="Feau N."/>
            <person name="Henrissat B."/>
            <person name="Schoch C.L."/>
            <person name="Horwitz B.A."/>
            <person name="Barry K.W."/>
            <person name="Condon B.J."/>
            <person name="Copeland A.C."/>
            <person name="Dhillon B."/>
            <person name="Glaser F."/>
            <person name="Hesse C.N."/>
            <person name="Kosti I."/>
            <person name="LaButti K."/>
            <person name="Lindquist E.A."/>
            <person name="Lucas S."/>
            <person name="Salamov A.A."/>
            <person name="Bradshaw R.E."/>
            <person name="Ciuffetti L."/>
            <person name="Hamelin R.C."/>
            <person name="Kema G.H.J."/>
            <person name="Lawrence C."/>
            <person name="Scott J.A."/>
            <person name="Spatafora J.W."/>
            <person name="Turgeon B.G."/>
            <person name="de Wit P.J.G.M."/>
            <person name="Zhong S."/>
            <person name="Goodwin S.B."/>
            <person name="Grigoriev I.V."/>
        </authorList>
    </citation>
    <scope>NUCLEOTIDE SEQUENCE [LARGE SCALE GENOMIC DNA]</scope>
    <source>
        <strain evidence="2 3">SO2202</strain>
    </source>
</reference>
<evidence type="ECO:0000256" key="1">
    <source>
        <dbReference type="SAM" id="MobiDB-lite"/>
    </source>
</evidence>
<dbReference type="STRING" id="692275.N1QFB3"/>
<evidence type="ECO:0000313" key="2">
    <source>
        <dbReference type="EMBL" id="EMF11877.1"/>
    </source>
</evidence>
<dbReference type="eggNOG" id="ENOG502S2VH">
    <property type="taxonomic scope" value="Eukaryota"/>
</dbReference>
<protein>
    <recommendedName>
        <fullName evidence="4">Glc8 protein</fullName>
    </recommendedName>
</protein>